<evidence type="ECO:0000313" key="8">
    <source>
        <dbReference type="Proteomes" id="UP000582837"/>
    </source>
</evidence>
<evidence type="ECO:0000256" key="2">
    <source>
        <dbReference type="ARBA" id="ARBA00022723"/>
    </source>
</evidence>
<dbReference type="GO" id="GO:0046872">
    <property type="term" value="F:metal ion binding"/>
    <property type="evidence" value="ECO:0007669"/>
    <property type="project" value="UniProtKB-KW"/>
</dbReference>
<comment type="caution">
    <text evidence="7">The sequence shown here is derived from an EMBL/GenBank/DDBJ whole genome shotgun (WGS) entry which is preliminary data.</text>
</comment>
<evidence type="ECO:0000256" key="1">
    <source>
        <dbReference type="ARBA" id="ARBA00022670"/>
    </source>
</evidence>
<keyword evidence="5" id="KW-0482">Metalloprotease</keyword>
<keyword evidence="3" id="KW-0378">Hydrolase</keyword>
<keyword evidence="1" id="KW-0645">Protease</keyword>
<evidence type="ECO:0000259" key="6">
    <source>
        <dbReference type="Pfam" id="PF14464"/>
    </source>
</evidence>
<sequence length="165" mass="18813">MTAAGGDPGALTYARHGGGRLHISRQTAAVLRQHVQDSREKREAGGVLLGRHILHTADVVVDGVTIPLPGDQRERFRFVRARQRHQEAIDRAWRESGGTCTFLGEWHTHPERHPWPSGVDRQDWLRKLREDAFTDWLFFVIVGMEEIRVWEGARNGKAVFHLAQI</sequence>
<keyword evidence="2" id="KW-0479">Metal-binding</keyword>
<evidence type="ECO:0000256" key="3">
    <source>
        <dbReference type="ARBA" id="ARBA00022801"/>
    </source>
</evidence>
<feature type="domain" description="JAB" evidence="6">
    <location>
        <begin position="30"/>
        <end position="150"/>
    </location>
</feature>
<evidence type="ECO:0000256" key="4">
    <source>
        <dbReference type="ARBA" id="ARBA00022833"/>
    </source>
</evidence>
<dbReference type="Proteomes" id="UP000582837">
    <property type="component" value="Unassembled WGS sequence"/>
</dbReference>
<dbReference type="InterPro" id="IPR028090">
    <property type="entry name" value="JAB_dom_prok"/>
</dbReference>
<dbReference type="EMBL" id="JACHIA010000004">
    <property type="protein sequence ID" value="MBB6070365.1"/>
    <property type="molecule type" value="Genomic_DNA"/>
</dbReference>
<dbReference type="RefSeq" id="WP_205761687.1">
    <property type="nucleotide sequence ID" value="NZ_JABDTL010000001.1"/>
</dbReference>
<evidence type="ECO:0000313" key="7">
    <source>
        <dbReference type="EMBL" id="MBB6070365.1"/>
    </source>
</evidence>
<keyword evidence="8" id="KW-1185">Reference proteome</keyword>
<organism evidence="7 8">
    <name type="scientific">Longimicrobium terrae</name>
    <dbReference type="NCBI Taxonomy" id="1639882"/>
    <lineage>
        <taxon>Bacteria</taxon>
        <taxon>Pseudomonadati</taxon>
        <taxon>Gemmatimonadota</taxon>
        <taxon>Longimicrobiia</taxon>
        <taxon>Longimicrobiales</taxon>
        <taxon>Longimicrobiaceae</taxon>
        <taxon>Longimicrobium</taxon>
    </lineage>
</organism>
<dbReference type="SUPFAM" id="SSF102712">
    <property type="entry name" value="JAB1/MPN domain"/>
    <property type="match status" value="1"/>
</dbReference>
<evidence type="ECO:0000256" key="5">
    <source>
        <dbReference type="ARBA" id="ARBA00023049"/>
    </source>
</evidence>
<proteinExistence type="predicted"/>
<keyword evidence="4" id="KW-0862">Zinc</keyword>
<dbReference type="Gene3D" id="3.40.140.10">
    <property type="entry name" value="Cytidine Deaminase, domain 2"/>
    <property type="match status" value="1"/>
</dbReference>
<dbReference type="GO" id="GO:0008237">
    <property type="term" value="F:metallopeptidase activity"/>
    <property type="evidence" value="ECO:0007669"/>
    <property type="project" value="UniProtKB-KW"/>
</dbReference>
<gene>
    <name evidence="7" type="ORF">HNQ61_001984</name>
</gene>
<accession>A0A841GX71</accession>
<reference evidence="7 8" key="1">
    <citation type="submission" date="2020-08" db="EMBL/GenBank/DDBJ databases">
        <title>Genomic Encyclopedia of Type Strains, Phase IV (KMG-IV): sequencing the most valuable type-strain genomes for metagenomic binning, comparative biology and taxonomic classification.</title>
        <authorList>
            <person name="Goeker M."/>
        </authorList>
    </citation>
    <scope>NUCLEOTIDE SEQUENCE [LARGE SCALE GENOMIC DNA]</scope>
    <source>
        <strain evidence="7 8">DSM 29007</strain>
    </source>
</reference>
<dbReference type="Pfam" id="PF14464">
    <property type="entry name" value="Prok-JAB"/>
    <property type="match status" value="1"/>
</dbReference>
<name>A0A841GX71_9BACT</name>
<protein>
    <submittedName>
        <fullName evidence="7">Integrative and conjugative element protein (TIGR02256 family)</fullName>
    </submittedName>
</protein>
<dbReference type="AlphaFoldDB" id="A0A841GX71"/>
<dbReference type="GO" id="GO:0006508">
    <property type="term" value="P:proteolysis"/>
    <property type="evidence" value="ECO:0007669"/>
    <property type="project" value="UniProtKB-KW"/>
</dbReference>